<feature type="compositionally biased region" description="Pro residues" evidence="3">
    <location>
        <begin position="969"/>
        <end position="983"/>
    </location>
</feature>
<organism evidence="4 5">
    <name type="scientific">Nannochloropsis gaditana</name>
    <dbReference type="NCBI Taxonomy" id="72520"/>
    <lineage>
        <taxon>Eukaryota</taxon>
        <taxon>Sar</taxon>
        <taxon>Stramenopiles</taxon>
        <taxon>Ochrophyta</taxon>
        <taxon>Eustigmatophyceae</taxon>
        <taxon>Eustigmatales</taxon>
        <taxon>Monodopsidaceae</taxon>
        <taxon>Nannochloropsis</taxon>
    </lineage>
</organism>
<protein>
    <submittedName>
        <fullName evidence="4">Uncharacterized protein</fullName>
    </submittedName>
</protein>
<keyword evidence="5" id="KW-1185">Reference proteome</keyword>
<dbReference type="Proteomes" id="UP000019335">
    <property type="component" value="Chromosome 13"/>
</dbReference>
<feature type="region of interest" description="Disordered" evidence="3">
    <location>
        <begin position="471"/>
        <end position="491"/>
    </location>
</feature>
<dbReference type="OrthoDB" id="159395at2759"/>
<proteinExistence type="predicted"/>
<name>W7TCE4_9STRA</name>
<feature type="region of interest" description="Disordered" evidence="3">
    <location>
        <begin position="961"/>
        <end position="989"/>
    </location>
</feature>
<keyword evidence="2" id="KW-0443">Lipid metabolism</keyword>
<evidence type="ECO:0000313" key="4">
    <source>
        <dbReference type="EMBL" id="EWM24675.1"/>
    </source>
</evidence>
<dbReference type="GO" id="GO:0016316">
    <property type="term" value="F:phosphatidylinositol-3,4-bisphosphate 4-phosphatase activity"/>
    <property type="evidence" value="ECO:0007669"/>
    <property type="project" value="InterPro"/>
</dbReference>
<comment type="caution">
    <text evidence="4">The sequence shown here is derived from an EMBL/GenBank/DDBJ whole genome shotgun (WGS) entry which is preliminary data.</text>
</comment>
<feature type="region of interest" description="Disordered" evidence="3">
    <location>
        <begin position="1014"/>
        <end position="1046"/>
    </location>
</feature>
<dbReference type="PANTHER" id="PTHR12187">
    <property type="entry name" value="AGAP000124-PA"/>
    <property type="match status" value="1"/>
</dbReference>
<evidence type="ECO:0000313" key="5">
    <source>
        <dbReference type="Proteomes" id="UP000019335"/>
    </source>
</evidence>
<sequence length="1351" mass="147729">MTETSDSWEDDGWGACAANKIDEDDEEDTAEGLGQVEPSIRGTALIDLNAKGRIFSKVWNADHSENGLRVMFLGGKLINCTVDRHKLAGNKVMRFVTKIASNAPTKGREKRQMIIAISTESVAEKVATGRDDDLVEIGRTDKSYDDPDSIFAIPVRVACRKDMSCTVRVQVTCAQSNLGVGGEAALLGQYIAKFSDIWNATSGGTPLVFPMTSPACPRGSRAILWRLPFSSLCPPCSPFIELKARRHLSYSVPYLFWRPERGECPGVGAQKARYHLRPHAREYAESDLEGPEFVNLVMARETTLESRFPYLLATLICRPFLERMERAVEGWRLRLEHERIRQGFFSSHAEALKSGQMLVRLTVVAAEDLPLSSEGSPETDYGGLKVQPLKGDGVRLPNMSQRTQKLVALRGNKRTQAEDSPVRCHPFVAVTLEKPPPQVGLLIGHTNTEYATRHPAFGTNTNKRLCPHNGRPRESFSPHGAARIQPPPPSSASVQAPAFLFYTHADDPERGALRLEVFQESDRSPSCASFTASTRLSLESNFRRADKALPIEEDAEVRLLLSDKAGRPAGRLLVRMAIFAAGGTNTMAAATSKSTGTQKALGVFESPLKPRTGETSGFSAQISPLEAAEEACYSWMWHAGFSGLAPRKGDFLTQFAEQKAASAGGTSVVRLRYPVDWIEGHIASLTQDLSVLQDSLLLWQRAVDDGRGFRSSEHKMTKDLQGVPTNVHSQTFVVADLNPQTHGSSSSSAVGCVPFSTSPSLSRDPALQDLFPSLSTHDVPHTAPAPQAVPPTRFYYDVVSAGAPTAHALGYRRGGLLSHHLEMDILQKDIDALDQSLKPFYPSLQPTGETGLLCDELLLKLLRFEALAAKTAMRRILVLSQALGIATTSIATKLDIMLAEDADLTLSARTAENMCRAGFLICFQGLISTIGKEHGMLEDVAMAVEMASTFSFEICPKPRCSLPPTGARPQPPGPTNASPPPRPSPHENQDVLIDLDIPSFPSSPTLACTAYPSVSRTPMEDLPQSPKSFRDGGTTASQSGRTPPAAMDVEFDHSRRHIRLLLHKDAYERLPSCLGRVGREQTNQSGQQHHQSGVVVPIVATLFTQGIDAKQSLANLSNQLKKEAKEDTTAEQGGARIKNTSSKAASAKVGGDSTIQPLINRRSARILNDYCHRCHPVLPPGKYNLFDRLTERIDVGRSSLVFDPAEDFARSLSDISVHPLCEGLMEALTRENGMHKNVDLLREQERMVLEVGGGQVIFCKSGKDRTGMAITLFQARLLARHGCEGLGTDGLIRNANIMRIHGTRLLICDKNVGRLKFAFNGLQLQFMPLLYKPPLETVEHLIVSIINRDIT</sequence>
<evidence type="ECO:0000256" key="1">
    <source>
        <dbReference type="ARBA" id="ARBA00022801"/>
    </source>
</evidence>
<gene>
    <name evidence="4" type="ORF">Naga_100123g9</name>
</gene>
<feature type="region of interest" description="Disordered" evidence="3">
    <location>
        <begin position="1124"/>
        <end position="1149"/>
    </location>
</feature>
<dbReference type="InterPro" id="IPR039034">
    <property type="entry name" value="INPP4"/>
</dbReference>
<reference evidence="4 5" key="1">
    <citation type="journal article" date="2014" name="Mol. Plant">
        <title>Chromosome Scale Genome Assembly and Transcriptome Profiling of Nannochloropsis gaditana in Nitrogen Depletion.</title>
        <authorList>
            <person name="Corteggiani Carpinelli E."/>
            <person name="Telatin A."/>
            <person name="Vitulo N."/>
            <person name="Forcato C."/>
            <person name="D'Angelo M."/>
            <person name="Schiavon R."/>
            <person name="Vezzi A."/>
            <person name="Giacometti G.M."/>
            <person name="Morosinotto T."/>
            <person name="Valle G."/>
        </authorList>
    </citation>
    <scope>NUCLEOTIDE SEQUENCE [LARGE SCALE GENOMIC DNA]</scope>
    <source>
        <strain evidence="4 5">B-31</strain>
    </source>
</reference>
<evidence type="ECO:0000256" key="2">
    <source>
        <dbReference type="ARBA" id="ARBA00023098"/>
    </source>
</evidence>
<evidence type="ECO:0000256" key="3">
    <source>
        <dbReference type="SAM" id="MobiDB-lite"/>
    </source>
</evidence>
<feature type="region of interest" description="Disordered" evidence="3">
    <location>
        <begin position="372"/>
        <end position="396"/>
    </location>
</feature>
<accession>W7TCE4</accession>
<dbReference type="GO" id="GO:0005737">
    <property type="term" value="C:cytoplasm"/>
    <property type="evidence" value="ECO:0007669"/>
    <property type="project" value="TreeGrafter"/>
</dbReference>
<dbReference type="PANTHER" id="PTHR12187:SF11">
    <property type="entry name" value="PHOSPHATIDYLINOSITOL-3,4-BISPHOSPHATE 4-PHOSPHATASE"/>
    <property type="match status" value="1"/>
</dbReference>
<dbReference type="EMBL" id="AZIL01001173">
    <property type="protein sequence ID" value="EWM24675.1"/>
    <property type="molecule type" value="Genomic_DNA"/>
</dbReference>
<keyword evidence="1" id="KW-0378">Hydrolase</keyword>